<dbReference type="AlphaFoldDB" id="A0A8E6EXT3"/>
<keyword evidence="2" id="KW-0472">Membrane</keyword>
<name>A0A8E6EXT3_9BACT</name>
<dbReference type="RefSeq" id="WP_213495718.1">
    <property type="nucleotide sequence ID" value="NZ_CP074694.1"/>
</dbReference>
<evidence type="ECO:0000313" key="3">
    <source>
        <dbReference type="EMBL" id="QVL31631.1"/>
    </source>
</evidence>
<keyword evidence="4" id="KW-1185">Reference proteome</keyword>
<feature type="transmembrane region" description="Helical" evidence="2">
    <location>
        <begin position="20"/>
        <end position="44"/>
    </location>
</feature>
<feature type="compositionally biased region" description="Basic and acidic residues" evidence="1">
    <location>
        <begin position="144"/>
        <end position="155"/>
    </location>
</feature>
<evidence type="ECO:0000256" key="1">
    <source>
        <dbReference type="SAM" id="MobiDB-lite"/>
    </source>
</evidence>
<evidence type="ECO:0008006" key="5">
    <source>
        <dbReference type="Google" id="ProtNLM"/>
    </source>
</evidence>
<dbReference type="EMBL" id="CP074694">
    <property type="protein sequence ID" value="QVL31631.1"/>
    <property type="molecule type" value="Genomic_DNA"/>
</dbReference>
<feature type="region of interest" description="Disordered" evidence="1">
    <location>
        <begin position="144"/>
        <end position="167"/>
    </location>
</feature>
<sequence length="167" mass="18796">MNDMEELDSESQELPHYRRPWILLIPLGFAAFLFFLLTLLFLFGPVDKKHKEDDSAMLLLVGGIMAFFFAVSFFVCVRLYRGPRPGTTSALPLWFIRGFGLFMALGTIGTYLLNKTSFPNCIKSLVLFLGIAITGDVVQMIQDSSKEDKEKEKAPRNSGSQTDDESK</sequence>
<evidence type="ECO:0000313" key="4">
    <source>
        <dbReference type="Proteomes" id="UP000676194"/>
    </source>
</evidence>
<accession>A0A8E6EXT3</accession>
<keyword evidence="2" id="KW-0812">Transmembrane</keyword>
<evidence type="ECO:0000256" key="2">
    <source>
        <dbReference type="SAM" id="Phobius"/>
    </source>
</evidence>
<feature type="transmembrane region" description="Helical" evidence="2">
    <location>
        <begin position="56"/>
        <end position="80"/>
    </location>
</feature>
<gene>
    <name evidence="3" type="ORF">KIH39_22735</name>
</gene>
<protein>
    <recommendedName>
        <fullName evidence="5">Transmembrane protein</fullName>
    </recommendedName>
</protein>
<feature type="transmembrane region" description="Helical" evidence="2">
    <location>
        <begin position="92"/>
        <end position="113"/>
    </location>
</feature>
<keyword evidence="2" id="KW-1133">Transmembrane helix</keyword>
<organism evidence="3 4">
    <name type="scientific">Telmatocola sphagniphila</name>
    <dbReference type="NCBI Taxonomy" id="1123043"/>
    <lineage>
        <taxon>Bacteria</taxon>
        <taxon>Pseudomonadati</taxon>
        <taxon>Planctomycetota</taxon>
        <taxon>Planctomycetia</taxon>
        <taxon>Gemmatales</taxon>
        <taxon>Gemmataceae</taxon>
    </lineage>
</organism>
<dbReference type="KEGG" id="tsph:KIH39_22735"/>
<proteinExistence type="predicted"/>
<dbReference type="InterPro" id="IPR036259">
    <property type="entry name" value="MFS_trans_sf"/>
</dbReference>
<reference evidence="3" key="1">
    <citation type="submission" date="2021-05" db="EMBL/GenBank/DDBJ databases">
        <title>Complete genome sequence of the cellulolytic planctomycete Telmatocola sphagniphila SP2T and characterization of the first cellulase from planctomycetes.</title>
        <authorList>
            <person name="Rakitin A.L."/>
            <person name="Beletsky A.V."/>
            <person name="Naumoff D.G."/>
            <person name="Kulichevskaya I.S."/>
            <person name="Mardanov A.V."/>
            <person name="Ravin N.V."/>
            <person name="Dedysh S.N."/>
        </authorList>
    </citation>
    <scope>NUCLEOTIDE SEQUENCE</scope>
    <source>
        <strain evidence="3">SP2T</strain>
    </source>
</reference>
<dbReference type="Proteomes" id="UP000676194">
    <property type="component" value="Chromosome"/>
</dbReference>
<dbReference type="SUPFAM" id="SSF103473">
    <property type="entry name" value="MFS general substrate transporter"/>
    <property type="match status" value="1"/>
</dbReference>